<evidence type="ECO:0000256" key="2">
    <source>
        <dbReference type="ARBA" id="ARBA00023125"/>
    </source>
</evidence>
<dbReference type="SUPFAM" id="SSF48008">
    <property type="entry name" value="GntR ligand-binding domain-like"/>
    <property type="match status" value="1"/>
</dbReference>
<name>A0ABU8TRI5_9HYPH</name>
<feature type="domain" description="HTH gntR-type" evidence="4">
    <location>
        <begin position="19"/>
        <end position="86"/>
    </location>
</feature>
<protein>
    <submittedName>
        <fullName evidence="5">GntR family transcriptional regulator</fullName>
    </submittedName>
</protein>
<proteinExistence type="predicted"/>
<gene>
    <name evidence="5" type="ORF">V6575_20855</name>
</gene>
<dbReference type="Gene3D" id="1.10.10.10">
    <property type="entry name" value="Winged helix-like DNA-binding domain superfamily/Winged helix DNA-binding domain"/>
    <property type="match status" value="1"/>
</dbReference>
<sequence length="234" mass="26125">MAREDQLPESRDALERSTPSLTEVAYQGVLKLIRDGEIHPGERVKEASVAKMMGVSRTPVREAIRRLQAEGRVVLEAQRGAVVAELNRQEMAELFAVRERLEGIASGQAAQHASDAEVDVLEKILEETTEPSLSKRELNQLNWKLHFAIYHGAHNRFLIKMVEAIADSMALLRGSHHIPEGRPGELYGEHKRIVDAIRARDPDAAEAAARAHIRRSHLTHLSTLNELTSSTMSR</sequence>
<keyword evidence="2" id="KW-0238">DNA-binding</keyword>
<dbReference type="InterPro" id="IPR036388">
    <property type="entry name" value="WH-like_DNA-bd_sf"/>
</dbReference>
<keyword evidence="1" id="KW-0805">Transcription regulation</keyword>
<dbReference type="InterPro" id="IPR008920">
    <property type="entry name" value="TF_FadR/GntR_C"/>
</dbReference>
<dbReference type="SMART" id="SM00345">
    <property type="entry name" value="HTH_GNTR"/>
    <property type="match status" value="1"/>
</dbReference>
<dbReference type="RefSeq" id="WP_340277156.1">
    <property type="nucleotide sequence ID" value="NZ_JBAKIA010000021.1"/>
</dbReference>
<dbReference type="PROSITE" id="PS50949">
    <property type="entry name" value="HTH_GNTR"/>
    <property type="match status" value="1"/>
</dbReference>
<dbReference type="InterPro" id="IPR036390">
    <property type="entry name" value="WH_DNA-bd_sf"/>
</dbReference>
<dbReference type="Pfam" id="PF00392">
    <property type="entry name" value="GntR"/>
    <property type="match status" value="1"/>
</dbReference>
<dbReference type="InterPro" id="IPR011711">
    <property type="entry name" value="GntR_C"/>
</dbReference>
<dbReference type="CDD" id="cd07377">
    <property type="entry name" value="WHTH_GntR"/>
    <property type="match status" value="1"/>
</dbReference>
<evidence type="ECO:0000313" key="6">
    <source>
        <dbReference type="Proteomes" id="UP001385499"/>
    </source>
</evidence>
<dbReference type="Gene3D" id="1.20.120.530">
    <property type="entry name" value="GntR ligand-binding domain-like"/>
    <property type="match status" value="1"/>
</dbReference>
<organism evidence="5 6">
    <name type="scientific">Roseibium algae</name>
    <dbReference type="NCBI Taxonomy" id="3123038"/>
    <lineage>
        <taxon>Bacteria</taxon>
        <taxon>Pseudomonadati</taxon>
        <taxon>Pseudomonadota</taxon>
        <taxon>Alphaproteobacteria</taxon>
        <taxon>Hyphomicrobiales</taxon>
        <taxon>Stappiaceae</taxon>
        <taxon>Roseibium</taxon>
    </lineage>
</organism>
<reference evidence="5 6" key="1">
    <citation type="submission" date="2024-02" db="EMBL/GenBank/DDBJ databases">
        <title>Roseibium algae sp. nov., isolated from marine alga (Grateloupia sp.), showing potential in myo-inositol conversion.</title>
        <authorList>
            <person name="Wang Y."/>
        </authorList>
    </citation>
    <scope>NUCLEOTIDE SEQUENCE [LARGE SCALE GENOMIC DNA]</scope>
    <source>
        <strain evidence="5 6">H3510</strain>
    </source>
</reference>
<keyword evidence="3" id="KW-0804">Transcription</keyword>
<evidence type="ECO:0000256" key="1">
    <source>
        <dbReference type="ARBA" id="ARBA00023015"/>
    </source>
</evidence>
<dbReference type="InterPro" id="IPR000524">
    <property type="entry name" value="Tscrpt_reg_HTH_GntR"/>
</dbReference>
<dbReference type="SMART" id="SM00895">
    <property type="entry name" value="FCD"/>
    <property type="match status" value="1"/>
</dbReference>
<accession>A0ABU8TRI5</accession>
<evidence type="ECO:0000256" key="3">
    <source>
        <dbReference type="ARBA" id="ARBA00023163"/>
    </source>
</evidence>
<comment type="caution">
    <text evidence="5">The sequence shown here is derived from an EMBL/GenBank/DDBJ whole genome shotgun (WGS) entry which is preliminary data.</text>
</comment>
<dbReference type="PANTHER" id="PTHR43537">
    <property type="entry name" value="TRANSCRIPTIONAL REGULATOR, GNTR FAMILY"/>
    <property type="match status" value="1"/>
</dbReference>
<dbReference type="PANTHER" id="PTHR43537:SF24">
    <property type="entry name" value="GLUCONATE OPERON TRANSCRIPTIONAL REPRESSOR"/>
    <property type="match status" value="1"/>
</dbReference>
<dbReference type="SUPFAM" id="SSF46785">
    <property type="entry name" value="Winged helix' DNA-binding domain"/>
    <property type="match status" value="1"/>
</dbReference>
<dbReference type="Pfam" id="PF07729">
    <property type="entry name" value="FCD"/>
    <property type="match status" value="1"/>
</dbReference>
<dbReference type="PRINTS" id="PR00035">
    <property type="entry name" value="HTHGNTR"/>
</dbReference>
<evidence type="ECO:0000259" key="4">
    <source>
        <dbReference type="PROSITE" id="PS50949"/>
    </source>
</evidence>
<keyword evidence="6" id="KW-1185">Reference proteome</keyword>
<dbReference type="EMBL" id="JBAKIA010000021">
    <property type="protein sequence ID" value="MEJ8476547.1"/>
    <property type="molecule type" value="Genomic_DNA"/>
</dbReference>
<evidence type="ECO:0000313" key="5">
    <source>
        <dbReference type="EMBL" id="MEJ8476547.1"/>
    </source>
</evidence>
<dbReference type="Proteomes" id="UP001385499">
    <property type="component" value="Unassembled WGS sequence"/>
</dbReference>